<feature type="domain" description="Threonylcarbamoyl-AMP synthase C-terminal" evidence="1">
    <location>
        <begin position="9"/>
        <end position="126"/>
    </location>
</feature>
<evidence type="ECO:0000313" key="2">
    <source>
        <dbReference type="EMBL" id="GAG56389.1"/>
    </source>
</evidence>
<name>X0YJV3_9ZZZZ</name>
<dbReference type="EMBL" id="BART01002095">
    <property type="protein sequence ID" value="GAG56389.1"/>
    <property type="molecule type" value="Genomic_DNA"/>
</dbReference>
<feature type="non-terminal residue" evidence="2">
    <location>
        <position position="127"/>
    </location>
</feature>
<reference evidence="2" key="1">
    <citation type="journal article" date="2014" name="Front. Microbiol.">
        <title>High frequency of phylogenetically diverse reductive dehalogenase-homologous genes in deep subseafloor sedimentary metagenomes.</title>
        <authorList>
            <person name="Kawai M."/>
            <person name="Futagami T."/>
            <person name="Toyoda A."/>
            <person name="Takaki Y."/>
            <person name="Nishi S."/>
            <person name="Hori S."/>
            <person name="Arai W."/>
            <person name="Tsubouchi T."/>
            <person name="Morono Y."/>
            <person name="Uchiyama I."/>
            <person name="Ito T."/>
            <person name="Fujiyama A."/>
            <person name="Inagaki F."/>
            <person name="Takami H."/>
        </authorList>
    </citation>
    <scope>NUCLEOTIDE SEQUENCE</scope>
    <source>
        <strain evidence="2">Expedition CK06-06</strain>
    </source>
</reference>
<dbReference type="AlphaFoldDB" id="X0YJV3"/>
<dbReference type="InterPro" id="IPR038385">
    <property type="entry name" value="Sua5/YwlC_C"/>
</dbReference>
<proteinExistence type="predicted"/>
<sequence length="127" mass="14169">MKWLRAGGISVEKLKEVIGQIKISEELERGFRSPGMLNSHYSPQARLILVEEKGEDQVKKVFRLASEYKAQGFKVGIMAKGENQSKYNGFEVKVIGKGTELETCAANLFAVLRSFDKEGFEIIIAEG</sequence>
<dbReference type="Pfam" id="PF03481">
    <property type="entry name" value="Sua5_C"/>
    <property type="match status" value="1"/>
</dbReference>
<dbReference type="Gene3D" id="3.40.50.11030">
    <property type="entry name" value="Threonylcarbamoyl-AMP synthase, C-terminal domain"/>
    <property type="match status" value="1"/>
</dbReference>
<gene>
    <name evidence="2" type="ORF">S01H4_06687</name>
</gene>
<dbReference type="InterPro" id="IPR005145">
    <property type="entry name" value="Sua5_C"/>
</dbReference>
<evidence type="ECO:0000259" key="1">
    <source>
        <dbReference type="Pfam" id="PF03481"/>
    </source>
</evidence>
<protein>
    <recommendedName>
        <fullName evidence="1">Threonylcarbamoyl-AMP synthase C-terminal domain-containing protein</fullName>
    </recommendedName>
</protein>
<organism evidence="2">
    <name type="scientific">marine sediment metagenome</name>
    <dbReference type="NCBI Taxonomy" id="412755"/>
    <lineage>
        <taxon>unclassified sequences</taxon>
        <taxon>metagenomes</taxon>
        <taxon>ecological metagenomes</taxon>
    </lineage>
</organism>
<comment type="caution">
    <text evidence="2">The sequence shown here is derived from an EMBL/GenBank/DDBJ whole genome shotgun (WGS) entry which is preliminary data.</text>
</comment>
<accession>X0YJV3</accession>